<gene>
    <name evidence="3" type="ORF">OBE_09616</name>
</gene>
<reference evidence="3" key="1">
    <citation type="journal article" date="2013" name="Environ. Microbiol.">
        <title>Microbiota from the distal guts of lean and obese adolescents exhibit partial functional redundancy besides clear differences in community structure.</title>
        <authorList>
            <person name="Ferrer M."/>
            <person name="Ruiz A."/>
            <person name="Lanza F."/>
            <person name="Haange S.B."/>
            <person name="Oberbach A."/>
            <person name="Till H."/>
            <person name="Bargiela R."/>
            <person name="Campoy C."/>
            <person name="Segura M.T."/>
            <person name="Richter M."/>
            <person name="von Bergen M."/>
            <person name="Seifert J."/>
            <person name="Suarez A."/>
        </authorList>
    </citation>
    <scope>NUCLEOTIDE SEQUENCE</scope>
</reference>
<sequence length="164" mass="17278">NHGVKVVMLTGDNRSAAAAAAEKLGITDYYAELLPENKSEITLKMKSELPGNEKVMFVGDGINDAPVIASADIGVAMGGSGADSAIETADCVLMKDDPMQLADAFAISKKTNRIVLQNIIFALGVKLIIQVLGVLGLANMWAAVFADVGVSIIAIFNSLRLMRK</sequence>
<proteinExistence type="inferred from homology"/>
<dbReference type="PROSITE" id="PS01229">
    <property type="entry name" value="COF_2"/>
    <property type="match status" value="1"/>
</dbReference>
<dbReference type="EMBL" id="AJWZ01006642">
    <property type="protein sequence ID" value="EKC59199.1"/>
    <property type="molecule type" value="Genomic_DNA"/>
</dbReference>
<dbReference type="Pfam" id="PF00702">
    <property type="entry name" value="Hydrolase"/>
    <property type="match status" value="1"/>
</dbReference>
<evidence type="ECO:0000313" key="3">
    <source>
        <dbReference type="EMBL" id="EKC59199.1"/>
    </source>
</evidence>
<dbReference type="PANTHER" id="PTHR48085">
    <property type="entry name" value="CADMIUM/ZINC-TRANSPORTING ATPASE HMA2-RELATED"/>
    <property type="match status" value="1"/>
</dbReference>
<dbReference type="SUPFAM" id="SSF56784">
    <property type="entry name" value="HAD-like"/>
    <property type="match status" value="1"/>
</dbReference>
<dbReference type="GO" id="GO:0016887">
    <property type="term" value="F:ATP hydrolysis activity"/>
    <property type="evidence" value="ECO:0007669"/>
    <property type="project" value="InterPro"/>
</dbReference>
<feature type="transmembrane region" description="Helical" evidence="2">
    <location>
        <begin position="141"/>
        <end position="159"/>
    </location>
</feature>
<organism evidence="3">
    <name type="scientific">human gut metagenome</name>
    <dbReference type="NCBI Taxonomy" id="408170"/>
    <lineage>
        <taxon>unclassified sequences</taxon>
        <taxon>metagenomes</taxon>
        <taxon>organismal metagenomes</taxon>
    </lineage>
</organism>
<dbReference type="PRINTS" id="PR00119">
    <property type="entry name" value="CATATPASE"/>
</dbReference>
<protein>
    <submittedName>
        <fullName evidence="3">Heavy metal translocating P-type ATPase</fullName>
    </submittedName>
</protein>
<dbReference type="InterPro" id="IPR001757">
    <property type="entry name" value="P_typ_ATPase"/>
</dbReference>
<dbReference type="GO" id="GO:0015086">
    <property type="term" value="F:cadmium ion transmembrane transporter activity"/>
    <property type="evidence" value="ECO:0007669"/>
    <property type="project" value="TreeGrafter"/>
</dbReference>
<dbReference type="InterPro" id="IPR023214">
    <property type="entry name" value="HAD_sf"/>
</dbReference>
<keyword evidence="2" id="KW-0812">Transmembrane</keyword>
<name>K1SUR5_9ZZZZ</name>
<accession>K1SUR5</accession>
<feature type="transmembrane region" description="Helical" evidence="2">
    <location>
        <begin position="115"/>
        <end position="135"/>
    </location>
</feature>
<dbReference type="Gene3D" id="3.40.50.1000">
    <property type="entry name" value="HAD superfamily/HAD-like"/>
    <property type="match status" value="1"/>
</dbReference>
<comment type="caution">
    <text evidence="3">The sequence shown here is derived from an EMBL/GenBank/DDBJ whole genome shotgun (WGS) entry which is preliminary data.</text>
</comment>
<dbReference type="AlphaFoldDB" id="K1SUR5"/>
<evidence type="ECO:0000256" key="2">
    <source>
        <dbReference type="SAM" id="Phobius"/>
    </source>
</evidence>
<dbReference type="InterPro" id="IPR036412">
    <property type="entry name" value="HAD-like_sf"/>
</dbReference>
<dbReference type="InterPro" id="IPR051014">
    <property type="entry name" value="Cation_Transport_ATPase_IB"/>
</dbReference>
<dbReference type="PANTHER" id="PTHR48085:SF5">
    <property type="entry name" value="CADMIUM_ZINC-TRANSPORTING ATPASE HMA4-RELATED"/>
    <property type="match status" value="1"/>
</dbReference>
<dbReference type="NCBIfam" id="TIGR01494">
    <property type="entry name" value="ATPase_P-type"/>
    <property type="match status" value="1"/>
</dbReference>
<feature type="non-terminal residue" evidence="3">
    <location>
        <position position="1"/>
    </location>
</feature>
<evidence type="ECO:0000256" key="1">
    <source>
        <dbReference type="ARBA" id="ARBA00006024"/>
    </source>
</evidence>
<dbReference type="GO" id="GO:0005524">
    <property type="term" value="F:ATP binding"/>
    <property type="evidence" value="ECO:0007669"/>
    <property type="project" value="InterPro"/>
</dbReference>
<keyword evidence="2" id="KW-1133">Transmembrane helix</keyword>
<comment type="similarity">
    <text evidence="1">Belongs to the cation transport ATPase (P-type) (TC 3.A.3) family. Type IB subfamily.</text>
</comment>
<dbReference type="GO" id="GO:0016020">
    <property type="term" value="C:membrane"/>
    <property type="evidence" value="ECO:0007669"/>
    <property type="project" value="InterPro"/>
</dbReference>
<keyword evidence="2" id="KW-0472">Membrane</keyword>